<evidence type="ECO:0000256" key="3">
    <source>
        <dbReference type="ARBA" id="ARBA00023082"/>
    </source>
</evidence>
<evidence type="ECO:0000256" key="1">
    <source>
        <dbReference type="ARBA" id="ARBA00010641"/>
    </source>
</evidence>
<dbReference type="EMBL" id="CP025096">
    <property type="protein sequence ID" value="AUD03511.1"/>
    <property type="molecule type" value="Genomic_DNA"/>
</dbReference>
<dbReference type="Gene3D" id="1.10.10.10">
    <property type="entry name" value="Winged helix-like DNA-binding domain superfamily/Winged helix DNA-binding domain"/>
    <property type="match status" value="1"/>
</dbReference>
<dbReference type="Gene3D" id="1.10.1740.10">
    <property type="match status" value="1"/>
</dbReference>
<dbReference type="InterPro" id="IPR007630">
    <property type="entry name" value="RNA_pol_sigma70_r4"/>
</dbReference>
<dbReference type="PANTHER" id="PTHR43133">
    <property type="entry name" value="RNA POLYMERASE ECF-TYPE SIGMA FACTO"/>
    <property type="match status" value="1"/>
</dbReference>
<dbReference type="GO" id="GO:0016987">
    <property type="term" value="F:sigma factor activity"/>
    <property type="evidence" value="ECO:0007669"/>
    <property type="project" value="UniProtKB-KW"/>
</dbReference>
<dbReference type="InterPro" id="IPR036388">
    <property type="entry name" value="WH-like_DNA-bd_sf"/>
</dbReference>
<accession>A0A2K8Z0W8</accession>
<evidence type="ECO:0000256" key="4">
    <source>
        <dbReference type="ARBA" id="ARBA00023163"/>
    </source>
</evidence>
<dbReference type="CDD" id="cd06171">
    <property type="entry name" value="Sigma70_r4"/>
    <property type="match status" value="1"/>
</dbReference>
<protein>
    <recommendedName>
        <fullName evidence="5">RNA polymerase sigma-70 region 4 domain-containing protein</fullName>
    </recommendedName>
</protein>
<evidence type="ECO:0000313" key="7">
    <source>
        <dbReference type="Proteomes" id="UP000232883"/>
    </source>
</evidence>
<sequence>MHYEITSQPIFPGFIGLTHPLCTASCCGWSTIRFGPKIYSRMLLSKIWLNSQQYDPAQGRLFTWLLTITRNVGLDELRARKVEQKRSVCSYDWTDEVSAPDLLEGTLTGSLISSLAPNYQAVVALMYYQGFTSQEAAKKLKLPLGTVKTRVRTALQQLRAQFNADIRQYQTVSSF</sequence>
<dbReference type="Proteomes" id="UP000232883">
    <property type="component" value="Chromosome"/>
</dbReference>
<dbReference type="InterPro" id="IPR039425">
    <property type="entry name" value="RNA_pol_sigma-70-like"/>
</dbReference>
<organism evidence="6 7">
    <name type="scientific">Spirosoma pollinicola</name>
    <dbReference type="NCBI Taxonomy" id="2057025"/>
    <lineage>
        <taxon>Bacteria</taxon>
        <taxon>Pseudomonadati</taxon>
        <taxon>Bacteroidota</taxon>
        <taxon>Cytophagia</taxon>
        <taxon>Cytophagales</taxon>
        <taxon>Cytophagaceae</taxon>
        <taxon>Spirosoma</taxon>
    </lineage>
</organism>
<evidence type="ECO:0000313" key="6">
    <source>
        <dbReference type="EMBL" id="AUD03511.1"/>
    </source>
</evidence>
<gene>
    <name evidence="6" type="ORF">CWM47_17750</name>
</gene>
<feature type="domain" description="RNA polymerase sigma-70 region 4" evidence="5">
    <location>
        <begin position="112"/>
        <end position="160"/>
    </location>
</feature>
<dbReference type="KEGG" id="spir:CWM47_17750"/>
<keyword evidence="4" id="KW-0804">Transcription</keyword>
<dbReference type="InterPro" id="IPR013325">
    <property type="entry name" value="RNA_pol_sigma_r2"/>
</dbReference>
<evidence type="ECO:0000256" key="2">
    <source>
        <dbReference type="ARBA" id="ARBA00023015"/>
    </source>
</evidence>
<dbReference type="AlphaFoldDB" id="A0A2K8Z0W8"/>
<evidence type="ECO:0000259" key="5">
    <source>
        <dbReference type="Pfam" id="PF04545"/>
    </source>
</evidence>
<comment type="similarity">
    <text evidence="1">Belongs to the sigma-70 factor family. ECF subfamily.</text>
</comment>
<reference evidence="6 7" key="1">
    <citation type="submission" date="2017-11" db="EMBL/GenBank/DDBJ databases">
        <title>Taxonomic description and genome sequences of Spirosoma HA7 sp. nov., isolated from pollen microhabitat of Corylus avellana.</title>
        <authorList>
            <person name="Ambika Manirajan B."/>
            <person name="Suarez C."/>
            <person name="Ratering S."/>
            <person name="Geissler-Plaum R."/>
            <person name="Cardinale M."/>
            <person name="Sylvia S."/>
        </authorList>
    </citation>
    <scope>NUCLEOTIDE SEQUENCE [LARGE SCALE GENOMIC DNA]</scope>
    <source>
        <strain evidence="6 7">HA7</strain>
    </source>
</reference>
<keyword evidence="7" id="KW-1185">Reference proteome</keyword>
<dbReference type="SUPFAM" id="SSF88946">
    <property type="entry name" value="Sigma2 domain of RNA polymerase sigma factors"/>
    <property type="match status" value="1"/>
</dbReference>
<dbReference type="InterPro" id="IPR013324">
    <property type="entry name" value="RNA_pol_sigma_r3/r4-like"/>
</dbReference>
<dbReference type="GO" id="GO:0006352">
    <property type="term" value="P:DNA-templated transcription initiation"/>
    <property type="evidence" value="ECO:0007669"/>
    <property type="project" value="InterPro"/>
</dbReference>
<dbReference type="SUPFAM" id="SSF88659">
    <property type="entry name" value="Sigma3 and sigma4 domains of RNA polymerase sigma factors"/>
    <property type="match status" value="1"/>
</dbReference>
<dbReference type="Pfam" id="PF04545">
    <property type="entry name" value="Sigma70_r4"/>
    <property type="match status" value="1"/>
</dbReference>
<name>A0A2K8Z0W8_9BACT</name>
<keyword evidence="3" id="KW-0731">Sigma factor</keyword>
<dbReference type="PANTHER" id="PTHR43133:SF62">
    <property type="entry name" value="RNA POLYMERASE SIGMA FACTOR SIGZ"/>
    <property type="match status" value="1"/>
</dbReference>
<keyword evidence="2" id="KW-0805">Transcription regulation</keyword>
<proteinExistence type="inferred from homology"/>